<keyword evidence="8" id="KW-1185">Reference proteome</keyword>
<evidence type="ECO:0000259" key="6">
    <source>
        <dbReference type="Pfam" id="PF09759"/>
    </source>
</evidence>
<keyword evidence="4" id="KW-0131">Cell cycle</keyword>
<proteinExistence type="inferred from homology"/>
<accession>A0ABY7G186</accession>
<gene>
    <name evidence="7" type="ORF">MAR_012540</name>
</gene>
<dbReference type="InterPro" id="IPR019156">
    <property type="entry name" value="Ataxin-10_domain"/>
</dbReference>
<evidence type="ECO:0000313" key="7">
    <source>
        <dbReference type="EMBL" id="WAR26836.1"/>
    </source>
</evidence>
<feature type="domain" description="Ataxin-10" evidence="6">
    <location>
        <begin position="215"/>
        <end position="261"/>
    </location>
</feature>
<evidence type="ECO:0000256" key="3">
    <source>
        <dbReference type="ARBA" id="ARBA00022618"/>
    </source>
</evidence>
<evidence type="ECO:0000256" key="5">
    <source>
        <dbReference type="ARBA" id="ARBA00045173"/>
    </source>
</evidence>
<dbReference type="Gene3D" id="1.25.10.10">
    <property type="entry name" value="Leucine-rich Repeat Variant"/>
    <property type="match status" value="1"/>
</dbReference>
<dbReference type="InterPro" id="IPR051374">
    <property type="entry name" value="Ataxin-10/CTR86_families"/>
</dbReference>
<sequence>MAALTDFQEIKLLLSEEGSIKLENAGAIFKTIDDFISTTLKSLSDRKFTCDSSLVEVLELIFTSFIAREPLNEGVLCLTNCFRLCRNLLAIDPSCQAEFLTSTLLQQTCSVLYKVLNKQQRSENEIVLLRCSVQFLGNFCSGNKANTYEVWKHCRQLFSILGRLSDGSPGGGGGGADPPAHQPPHISNLLFLAADFVHQHSLIPELASTHSAEDKWAVFAAHNLTEGNEENRAYIRALRLEGMANNQALLDEMGLSAEMKGDRVVVKKAKTN</sequence>
<evidence type="ECO:0000256" key="2">
    <source>
        <dbReference type="ARBA" id="ARBA00018804"/>
    </source>
</evidence>
<dbReference type="EMBL" id="CP111025">
    <property type="protein sequence ID" value="WAR26836.1"/>
    <property type="molecule type" value="Genomic_DNA"/>
</dbReference>
<dbReference type="PANTHER" id="PTHR13255">
    <property type="entry name" value="ATAXIN-10"/>
    <property type="match status" value="1"/>
</dbReference>
<comment type="similarity">
    <text evidence="1">Belongs to the ataxin-10 family.</text>
</comment>
<evidence type="ECO:0000313" key="8">
    <source>
        <dbReference type="Proteomes" id="UP001164746"/>
    </source>
</evidence>
<protein>
    <recommendedName>
        <fullName evidence="2">Ataxin-10</fullName>
    </recommendedName>
</protein>
<comment type="function">
    <text evidence="5">May play a role in the regulation of cytokinesis. May play a role in signaling by stimulating protein glycosylation. Induces neuritogenesis by activating the Ras-MAP kinase pathway and is necessary for the survival of cerebellar neurons. Does not appear to play a major role in ciliogenesis.</text>
</comment>
<evidence type="ECO:0000256" key="1">
    <source>
        <dbReference type="ARBA" id="ARBA00008384"/>
    </source>
</evidence>
<evidence type="ECO:0000256" key="4">
    <source>
        <dbReference type="ARBA" id="ARBA00023306"/>
    </source>
</evidence>
<reference evidence="7" key="1">
    <citation type="submission" date="2022-11" db="EMBL/GenBank/DDBJ databases">
        <title>Centuries of genome instability and evolution in soft-shell clam transmissible cancer (bioRxiv).</title>
        <authorList>
            <person name="Hart S.F.M."/>
            <person name="Yonemitsu M.A."/>
            <person name="Giersch R.M."/>
            <person name="Beal B.F."/>
            <person name="Arriagada G."/>
            <person name="Davis B.W."/>
            <person name="Ostrander E.A."/>
            <person name="Goff S.P."/>
            <person name="Metzger M.J."/>
        </authorList>
    </citation>
    <scope>NUCLEOTIDE SEQUENCE</scope>
    <source>
        <strain evidence="7">MELC-2E11</strain>
        <tissue evidence="7">Siphon/mantle</tissue>
    </source>
</reference>
<organism evidence="7 8">
    <name type="scientific">Mya arenaria</name>
    <name type="common">Soft-shell clam</name>
    <dbReference type="NCBI Taxonomy" id="6604"/>
    <lineage>
        <taxon>Eukaryota</taxon>
        <taxon>Metazoa</taxon>
        <taxon>Spiralia</taxon>
        <taxon>Lophotrochozoa</taxon>
        <taxon>Mollusca</taxon>
        <taxon>Bivalvia</taxon>
        <taxon>Autobranchia</taxon>
        <taxon>Heteroconchia</taxon>
        <taxon>Euheterodonta</taxon>
        <taxon>Imparidentia</taxon>
        <taxon>Neoheterodontei</taxon>
        <taxon>Myida</taxon>
        <taxon>Myoidea</taxon>
        <taxon>Myidae</taxon>
        <taxon>Mya</taxon>
    </lineage>
</organism>
<dbReference type="Proteomes" id="UP001164746">
    <property type="component" value="Chromosome 14"/>
</dbReference>
<keyword evidence="3" id="KW-0132">Cell division</keyword>
<dbReference type="PANTHER" id="PTHR13255:SF0">
    <property type="entry name" value="ATAXIN-10"/>
    <property type="match status" value="1"/>
</dbReference>
<dbReference type="InterPro" id="IPR011989">
    <property type="entry name" value="ARM-like"/>
</dbReference>
<dbReference type="Pfam" id="PF09759">
    <property type="entry name" value="Atx10homo_assoc"/>
    <property type="match status" value="1"/>
</dbReference>
<name>A0ABY7G186_MYAAR</name>